<proteinExistence type="predicted"/>
<evidence type="ECO:0000313" key="2">
    <source>
        <dbReference type="Proteomes" id="UP001497382"/>
    </source>
</evidence>
<organism evidence="1 2">
    <name type="scientific">Larinioides sclopetarius</name>
    <dbReference type="NCBI Taxonomy" id="280406"/>
    <lineage>
        <taxon>Eukaryota</taxon>
        <taxon>Metazoa</taxon>
        <taxon>Ecdysozoa</taxon>
        <taxon>Arthropoda</taxon>
        <taxon>Chelicerata</taxon>
        <taxon>Arachnida</taxon>
        <taxon>Araneae</taxon>
        <taxon>Araneomorphae</taxon>
        <taxon>Entelegynae</taxon>
        <taxon>Araneoidea</taxon>
        <taxon>Araneidae</taxon>
        <taxon>Larinioides</taxon>
    </lineage>
</organism>
<accession>A0AAV2B2C8</accession>
<keyword evidence="2" id="KW-1185">Reference proteome</keyword>
<dbReference type="SUPFAM" id="SSF46938">
    <property type="entry name" value="CRAL/TRIO N-terminal domain"/>
    <property type="match status" value="1"/>
</dbReference>
<reference evidence="1 2" key="1">
    <citation type="submission" date="2024-04" db="EMBL/GenBank/DDBJ databases">
        <authorList>
            <person name="Rising A."/>
            <person name="Reimegard J."/>
            <person name="Sonavane S."/>
            <person name="Akerstrom W."/>
            <person name="Nylinder S."/>
            <person name="Hedman E."/>
            <person name="Kallberg Y."/>
        </authorList>
    </citation>
    <scope>NUCLEOTIDE SEQUENCE [LARGE SCALE GENOMIC DNA]</scope>
</reference>
<dbReference type="EMBL" id="CAXIEN010000263">
    <property type="protein sequence ID" value="CAL1290398.1"/>
    <property type="molecule type" value="Genomic_DNA"/>
</dbReference>
<comment type="caution">
    <text evidence="1">The sequence shown here is derived from an EMBL/GenBank/DDBJ whole genome shotgun (WGS) entry which is preliminary data.</text>
</comment>
<dbReference type="Gene3D" id="1.10.8.20">
    <property type="entry name" value="N-terminal domain of phosphatidylinositol transfer protein sec14p"/>
    <property type="match status" value="1"/>
</dbReference>
<name>A0AAV2B2C8_9ARAC</name>
<dbReference type="InterPro" id="IPR036273">
    <property type="entry name" value="CRAL/TRIO_N_dom_sf"/>
</dbReference>
<dbReference type="Proteomes" id="UP001497382">
    <property type="component" value="Unassembled WGS sequence"/>
</dbReference>
<feature type="non-terminal residue" evidence="1">
    <location>
        <position position="45"/>
    </location>
</feature>
<evidence type="ECO:0000313" key="1">
    <source>
        <dbReference type="EMBL" id="CAL1290398.1"/>
    </source>
</evidence>
<dbReference type="AlphaFoldDB" id="A0AAV2B2C8"/>
<gene>
    <name evidence="1" type="ORF">LARSCL_LOCUS16462</name>
</gene>
<protein>
    <submittedName>
        <fullName evidence="1">Uncharacterized protein</fullName>
    </submittedName>
</protein>
<sequence length="45" mass="5486">MLFLRAKKYDVNRSFQQLKNYSQERYRLSDVSSCDKILSHLNYLN</sequence>